<protein>
    <recommendedName>
        <fullName evidence="6">Calcium-binding protein</fullName>
    </recommendedName>
</protein>
<dbReference type="InterPro" id="IPR018511">
    <property type="entry name" value="Hemolysin-typ_Ca-bd_CS"/>
</dbReference>
<dbReference type="PANTHER" id="PTHR38340">
    <property type="entry name" value="S-LAYER PROTEIN"/>
    <property type="match status" value="1"/>
</dbReference>
<keyword evidence="2" id="KW-0964">Secreted</keyword>
<evidence type="ECO:0000256" key="3">
    <source>
        <dbReference type="SAM" id="MobiDB-lite"/>
    </source>
</evidence>
<dbReference type="Pfam" id="PF00353">
    <property type="entry name" value="HemolysinCabind"/>
    <property type="match status" value="5"/>
</dbReference>
<reference evidence="4" key="1">
    <citation type="submission" date="2021-04" db="EMBL/GenBank/DDBJ databases">
        <title>Dactylosporangium aurantiacum NRRL B-8018 full assembly.</title>
        <authorList>
            <person name="Hartkoorn R.C."/>
            <person name="Beaudoing E."/>
            <person name="Hot D."/>
        </authorList>
    </citation>
    <scope>NUCLEOTIDE SEQUENCE</scope>
    <source>
        <strain evidence="4">NRRL B-8018</strain>
    </source>
</reference>
<dbReference type="InterPro" id="IPR028208">
    <property type="entry name" value="Effector_pro_NleD-like"/>
</dbReference>
<dbReference type="OrthoDB" id="5952792at2"/>
<evidence type="ECO:0000256" key="1">
    <source>
        <dbReference type="ARBA" id="ARBA00004613"/>
    </source>
</evidence>
<feature type="region of interest" description="Disordered" evidence="3">
    <location>
        <begin position="596"/>
        <end position="646"/>
    </location>
</feature>
<dbReference type="Pfam" id="PF14891">
    <property type="entry name" value="Peptidase_M91"/>
    <property type="match status" value="1"/>
</dbReference>
<organism evidence="4 5">
    <name type="scientific">Dactylosporangium aurantiacum</name>
    <dbReference type="NCBI Taxonomy" id="35754"/>
    <lineage>
        <taxon>Bacteria</taxon>
        <taxon>Bacillati</taxon>
        <taxon>Actinomycetota</taxon>
        <taxon>Actinomycetes</taxon>
        <taxon>Micromonosporales</taxon>
        <taxon>Micromonosporaceae</taxon>
        <taxon>Dactylosporangium</taxon>
    </lineage>
</organism>
<dbReference type="InterPro" id="IPR011049">
    <property type="entry name" value="Serralysin-like_metalloprot_C"/>
</dbReference>
<gene>
    <name evidence="4" type="ORF">Daura_03020</name>
</gene>
<dbReference type="PANTHER" id="PTHR38340:SF1">
    <property type="entry name" value="S-LAYER PROTEIN"/>
    <property type="match status" value="1"/>
</dbReference>
<keyword evidence="5" id="KW-1185">Reference proteome</keyword>
<dbReference type="SUPFAM" id="SSF51120">
    <property type="entry name" value="beta-Roll"/>
    <property type="match status" value="2"/>
</dbReference>
<comment type="subcellular location">
    <subcellularLocation>
        <location evidence="1">Secreted</location>
    </subcellularLocation>
</comment>
<evidence type="ECO:0000256" key="2">
    <source>
        <dbReference type="ARBA" id="ARBA00022525"/>
    </source>
</evidence>
<accession>A0A9Q9IJW8</accession>
<dbReference type="PROSITE" id="PS00330">
    <property type="entry name" value="HEMOLYSIN_CALCIUM"/>
    <property type="match status" value="4"/>
</dbReference>
<sequence length="670" mass="67347">MRTAVAEAIVVDDLWRIGARPELLDAAAGVWRAAGRDAAAALAMLDAAARPVTGAGWAGDAADSYQWHRGRLGRDLDTVARAAPEVAGRFEAMAALLRRGQDLLDEGWRGIAALVPHRRGDDGVRFSPADEDQAGAVGRAVADARAIRAEVVQALLVHDTALRAGRPRWVLVANGWGEVAAGRAEGWLAAAEPAGDLDVIMAGSVVVDAGSGGDVVTVRTEADGSRIVLVGGVPVRVPAGARLVVRAGAGDDVVRVEGAGAVTVLGGAGDDTIEGGAGDDTLIAGAGADTVRAGAGDDLVSLGPWRGGAQAHAETAELGDGDDRLWGSAGAERADGGEGADLLFGGAGDDVISAGGGNDTVDGGEDGDRLAGEGGDDTLFGGESADYLDGGAGDDHLDGGEGGDVLYGLSGRDTLAGGAGEDHLEGGTGADVLDGGAGQDVLSGGGGDDVLIGGAGDDVVYCGAGADVVRGGEGADTVYGQGGDTAAGVETLVSVSASGGLDGFVRIQGDAGFVERVQADLELLSASPDGRQMLAALQATGTPVVIQPEAGDNGHALPGSPPVVRYNPAWGGVQEGRPPVVTLFHELAHVYDFTHRTTDSRPYNGGSGRDVDSHGDPVVNAERQATGLPIDDDGDPATANRIDPRHPVELTENGLRAEMHLPHRDTYGNP</sequence>
<name>A0A9Q9IJW8_9ACTN</name>
<dbReference type="RefSeq" id="WP_156090024.1">
    <property type="nucleotide sequence ID" value="NZ_CP073767.1"/>
</dbReference>
<dbReference type="Proteomes" id="UP001058003">
    <property type="component" value="Chromosome"/>
</dbReference>
<dbReference type="PRINTS" id="PR00313">
    <property type="entry name" value="CABNDNGRPT"/>
</dbReference>
<dbReference type="InterPro" id="IPR050557">
    <property type="entry name" value="RTX_toxin/Mannuronan_C5-epim"/>
</dbReference>
<evidence type="ECO:0000313" key="4">
    <source>
        <dbReference type="EMBL" id="UWZ55252.1"/>
    </source>
</evidence>
<dbReference type="EMBL" id="CP073767">
    <property type="protein sequence ID" value="UWZ55252.1"/>
    <property type="molecule type" value="Genomic_DNA"/>
</dbReference>
<evidence type="ECO:0000313" key="5">
    <source>
        <dbReference type="Proteomes" id="UP001058003"/>
    </source>
</evidence>
<feature type="region of interest" description="Disordered" evidence="3">
    <location>
        <begin position="354"/>
        <end position="396"/>
    </location>
</feature>
<evidence type="ECO:0008006" key="6">
    <source>
        <dbReference type="Google" id="ProtNLM"/>
    </source>
</evidence>
<dbReference type="GO" id="GO:0005509">
    <property type="term" value="F:calcium ion binding"/>
    <property type="evidence" value="ECO:0007669"/>
    <property type="project" value="InterPro"/>
</dbReference>
<dbReference type="GO" id="GO:0005576">
    <property type="term" value="C:extracellular region"/>
    <property type="evidence" value="ECO:0007669"/>
    <property type="project" value="UniProtKB-SubCell"/>
</dbReference>
<dbReference type="Gene3D" id="2.150.10.10">
    <property type="entry name" value="Serralysin-like metalloprotease, C-terminal"/>
    <property type="match status" value="4"/>
</dbReference>
<dbReference type="AlphaFoldDB" id="A0A9Q9IJW8"/>
<dbReference type="InterPro" id="IPR001343">
    <property type="entry name" value="Hemolysn_Ca-bd"/>
</dbReference>
<proteinExistence type="predicted"/>
<dbReference type="KEGG" id="daur:Daura_03020"/>